<dbReference type="AlphaFoldDB" id="A0A6C0B7U2"/>
<dbReference type="EMBL" id="MN739095">
    <property type="protein sequence ID" value="QHS88297.1"/>
    <property type="molecule type" value="Genomic_DNA"/>
</dbReference>
<proteinExistence type="predicted"/>
<protein>
    <submittedName>
        <fullName evidence="1">Uncharacterized protein</fullName>
    </submittedName>
</protein>
<organism evidence="1">
    <name type="scientific">viral metagenome</name>
    <dbReference type="NCBI Taxonomy" id="1070528"/>
    <lineage>
        <taxon>unclassified sequences</taxon>
        <taxon>metagenomes</taxon>
        <taxon>organismal metagenomes</taxon>
    </lineage>
</organism>
<sequence>MAFTRNHDDPMRVMKHLQESTDQGLYYLNQPGNGERPPFIVDPQIILQKWGANLHEDRIKVDSELKGINYKLSRNPPTYHLTTTPVSYPDYNKEVTSQPRATHPVWNARDLQQYRETPLPLPAQENIEMPFQAYVSTRIIEKNKH</sequence>
<reference evidence="1" key="1">
    <citation type="journal article" date="2020" name="Nature">
        <title>Giant virus diversity and host interactions through global metagenomics.</title>
        <authorList>
            <person name="Schulz F."/>
            <person name="Roux S."/>
            <person name="Paez-Espino D."/>
            <person name="Jungbluth S."/>
            <person name="Walsh D.A."/>
            <person name="Denef V.J."/>
            <person name="McMahon K.D."/>
            <person name="Konstantinidis K.T."/>
            <person name="Eloe-Fadrosh E.A."/>
            <person name="Kyrpides N.C."/>
            <person name="Woyke T."/>
        </authorList>
    </citation>
    <scope>NUCLEOTIDE SEQUENCE</scope>
    <source>
        <strain evidence="1">GVMAG-M-3300010158-55</strain>
    </source>
</reference>
<evidence type="ECO:0000313" key="1">
    <source>
        <dbReference type="EMBL" id="QHS88297.1"/>
    </source>
</evidence>
<accession>A0A6C0B7U2</accession>
<name>A0A6C0B7U2_9ZZZZ</name>